<feature type="compositionally biased region" description="Basic and acidic residues" evidence="1">
    <location>
        <begin position="92"/>
        <end position="106"/>
    </location>
</feature>
<protein>
    <recommendedName>
        <fullName evidence="4">Type III secretion system effector protein XopK</fullName>
    </recommendedName>
</protein>
<organism evidence="2 3">
    <name type="scientific">Paracidovorax citrulli</name>
    <name type="common">Acidovorax citrulli</name>
    <dbReference type="NCBI Taxonomy" id="80869"/>
    <lineage>
        <taxon>Bacteria</taxon>
        <taxon>Pseudomonadati</taxon>
        <taxon>Pseudomonadota</taxon>
        <taxon>Betaproteobacteria</taxon>
        <taxon>Burkholderiales</taxon>
        <taxon>Comamonadaceae</taxon>
        <taxon>Paracidovorax</taxon>
    </lineage>
</organism>
<accession>A0ABY9APA1</accession>
<keyword evidence="3" id="KW-1185">Reference proteome</keyword>
<feature type="region of interest" description="Disordered" evidence="1">
    <location>
        <begin position="514"/>
        <end position="543"/>
    </location>
</feature>
<reference evidence="2 3" key="1">
    <citation type="submission" date="2023-06" db="EMBL/GenBank/DDBJ databases">
        <authorList>
            <person name="Ham H."/>
            <person name="Park D.S."/>
        </authorList>
    </citation>
    <scope>NUCLEOTIDE SEQUENCE [LARGE SCALE GENOMIC DNA]</scope>
    <source>
        <strain evidence="2 3">KACC 17005</strain>
    </source>
</reference>
<feature type="region of interest" description="Disordered" evidence="1">
    <location>
        <begin position="441"/>
        <end position="467"/>
    </location>
</feature>
<gene>
    <name evidence="2" type="ORF">QRO08_22770</name>
</gene>
<proteinExistence type="predicted"/>
<name>A0ABY9APA1_PARCI</name>
<dbReference type="Proteomes" id="UP001242732">
    <property type="component" value="Chromosome"/>
</dbReference>
<evidence type="ECO:0000313" key="3">
    <source>
        <dbReference type="Proteomes" id="UP001242732"/>
    </source>
</evidence>
<evidence type="ECO:0008006" key="4">
    <source>
        <dbReference type="Google" id="ProtNLM"/>
    </source>
</evidence>
<feature type="compositionally biased region" description="Basic and acidic residues" evidence="1">
    <location>
        <begin position="563"/>
        <end position="577"/>
    </location>
</feature>
<dbReference type="GeneID" id="79790244"/>
<sequence>MPEPQGHPELASFAIVDAEEAGSNLVAAAKYFTDPLHGVSEEASELANGGGKPEGGAEAPGDGASSGGVEGHPPAHGSDQPAAEHGAGTESATHHGEVHGAGEHHGPMHAFTEEGTPSGVSDLATTLGLGGAMLPLSAMAIHAGYRELREVAEQREELRHQKEALQQRRDTLAPVLNDDPAHPAGRAQSHAIDQAIDDVSYQQHLNRHDGRVAASTLTSASLIFAKTAVETSVHAGLAIGAGSANAGGLVAHSAAAAGAASAATIAGAYVLGPAASVMASVVGGVFLHQSRAEKKRFRADFSRVSEFLAGVDAQRLGPDAQRYHDFLKTKFDQRKRFVSGFNNWNKGFVAGGVTYTASTAAKVGVGIAAIAGASAAGPVGLALLISAGLVGAVTMGVGSHQFFLTHGKLKRYRDYERGDAVGIDRAFLAMADLLQAAPVPGEHPAAAAQGPELQADGGSEFHSARSSFASTVSEAASDAEPAEPAGFKLRSALYAATDGREKVLGDFLQKAATDRKKHYRDKGRSTDEAPPAAPSRKHSTAREASALVRGGMAYGKSLLTGHKPREARQKARQAYADRTDRLTSTALAQWLDDPASRQAQVDFMRSVAELQVDYLQCKLAAREPLKALEDALAGADGAARDGSSPMTQADLAAELRKARADDEAQWLQWKSLQASLGGNAASAPGASLMMQSLRQQFLLCETGTAHAREDTSLQFARYCLKHARARATAVRGTLLATEMQAARVREKAAGMPAASAG</sequence>
<dbReference type="RefSeq" id="WP_011793616.1">
    <property type="nucleotide sequence ID" value="NZ_CP023687.1"/>
</dbReference>
<evidence type="ECO:0000313" key="2">
    <source>
        <dbReference type="EMBL" id="WIY48605.1"/>
    </source>
</evidence>
<feature type="region of interest" description="Disordered" evidence="1">
    <location>
        <begin position="41"/>
        <end position="123"/>
    </location>
</feature>
<dbReference type="EMBL" id="CP127363">
    <property type="protein sequence ID" value="WIY48605.1"/>
    <property type="molecule type" value="Genomic_DNA"/>
</dbReference>
<evidence type="ECO:0000256" key="1">
    <source>
        <dbReference type="SAM" id="MobiDB-lite"/>
    </source>
</evidence>
<feature type="region of interest" description="Disordered" evidence="1">
    <location>
        <begin position="558"/>
        <end position="577"/>
    </location>
</feature>